<dbReference type="AlphaFoldDB" id="K1Q607"/>
<dbReference type="HOGENOM" id="CLU_3126391_0_0_1"/>
<proteinExistence type="predicted"/>
<protein>
    <submittedName>
        <fullName evidence="1">Uncharacterized protein</fullName>
    </submittedName>
</protein>
<organism evidence="1">
    <name type="scientific">Magallana gigas</name>
    <name type="common">Pacific oyster</name>
    <name type="synonym">Crassostrea gigas</name>
    <dbReference type="NCBI Taxonomy" id="29159"/>
    <lineage>
        <taxon>Eukaryota</taxon>
        <taxon>Metazoa</taxon>
        <taxon>Spiralia</taxon>
        <taxon>Lophotrochozoa</taxon>
        <taxon>Mollusca</taxon>
        <taxon>Bivalvia</taxon>
        <taxon>Autobranchia</taxon>
        <taxon>Pteriomorphia</taxon>
        <taxon>Ostreida</taxon>
        <taxon>Ostreoidea</taxon>
        <taxon>Ostreidae</taxon>
        <taxon>Magallana</taxon>
    </lineage>
</organism>
<accession>K1Q607</accession>
<evidence type="ECO:0000313" key="1">
    <source>
        <dbReference type="EMBL" id="EKC26699.1"/>
    </source>
</evidence>
<dbReference type="EMBL" id="JH816901">
    <property type="protein sequence ID" value="EKC26699.1"/>
    <property type="molecule type" value="Genomic_DNA"/>
</dbReference>
<reference evidence="1" key="1">
    <citation type="journal article" date="2012" name="Nature">
        <title>The oyster genome reveals stress adaptation and complexity of shell formation.</title>
        <authorList>
            <person name="Zhang G."/>
            <person name="Fang X."/>
            <person name="Guo X."/>
            <person name="Li L."/>
            <person name="Luo R."/>
            <person name="Xu F."/>
            <person name="Yang P."/>
            <person name="Zhang L."/>
            <person name="Wang X."/>
            <person name="Qi H."/>
            <person name="Xiong Z."/>
            <person name="Que H."/>
            <person name="Xie Y."/>
            <person name="Holland P.W."/>
            <person name="Paps J."/>
            <person name="Zhu Y."/>
            <person name="Wu F."/>
            <person name="Chen Y."/>
            <person name="Wang J."/>
            <person name="Peng C."/>
            <person name="Meng J."/>
            <person name="Yang L."/>
            <person name="Liu J."/>
            <person name="Wen B."/>
            <person name="Zhang N."/>
            <person name="Huang Z."/>
            <person name="Zhu Q."/>
            <person name="Feng Y."/>
            <person name="Mount A."/>
            <person name="Hedgecock D."/>
            <person name="Xu Z."/>
            <person name="Liu Y."/>
            <person name="Domazet-Loso T."/>
            <person name="Du Y."/>
            <person name="Sun X."/>
            <person name="Zhang S."/>
            <person name="Liu B."/>
            <person name="Cheng P."/>
            <person name="Jiang X."/>
            <person name="Li J."/>
            <person name="Fan D."/>
            <person name="Wang W."/>
            <person name="Fu W."/>
            <person name="Wang T."/>
            <person name="Wang B."/>
            <person name="Zhang J."/>
            <person name="Peng Z."/>
            <person name="Li Y."/>
            <person name="Li N."/>
            <person name="Wang J."/>
            <person name="Chen M."/>
            <person name="He Y."/>
            <person name="Tan F."/>
            <person name="Song X."/>
            <person name="Zheng Q."/>
            <person name="Huang R."/>
            <person name="Yang H."/>
            <person name="Du X."/>
            <person name="Chen L."/>
            <person name="Yang M."/>
            <person name="Gaffney P.M."/>
            <person name="Wang S."/>
            <person name="Luo L."/>
            <person name="She Z."/>
            <person name="Ming Y."/>
            <person name="Huang W."/>
            <person name="Zhang S."/>
            <person name="Huang B."/>
            <person name="Zhang Y."/>
            <person name="Qu T."/>
            <person name="Ni P."/>
            <person name="Miao G."/>
            <person name="Wang J."/>
            <person name="Wang Q."/>
            <person name="Steinberg C.E."/>
            <person name="Wang H."/>
            <person name="Li N."/>
            <person name="Qian L."/>
            <person name="Zhang G."/>
            <person name="Li Y."/>
            <person name="Yang H."/>
            <person name="Liu X."/>
            <person name="Wang J."/>
            <person name="Yin Y."/>
            <person name="Wang J."/>
        </authorList>
    </citation>
    <scope>NUCLEOTIDE SEQUENCE [LARGE SCALE GENOMIC DNA]</scope>
    <source>
        <strain evidence="1">05x7-T-G4-1.051#20</strain>
    </source>
</reference>
<sequence>MAVILEGNCEFEFCQRQYNISKVLCGLQKFCEITKHGMTRGNKINGVNSV</sequence>
<name>K1Q607_MAGGI</name>
<gene>
    <name evidence="1" type="ORF">CGI_10028232</name>
</gene>
<dbReference type="InParanoid" id="K1Q607"/>